<dbReference type="OrthoDB" id="913088at2759"/>
<dbReference type="GO" id="GO:0003677">
    <property type="term" value="F:DNA binding"/>
    <property type="evidence" value="ECO:0007669"/>
    <property type="project" value="UniProtKB-KW"/>
</dbReference>
<accession>A0A2Z7BZ30</accession>
<evidence type="ECO:0000313" key="2">
    <source>
        <dbReference type="EMBL" id="KZV39912.1"/>
    </source>
</evidence>
<evidence type="ECO:0000259" key="1">
    <source>
        <dbReference type="Pfam" id="PF02721"/>
    </source>
</evidence>
<dbReference type="Proteomes" id="UP000250235">
    <property type="component" value="Unassembled WGS sequence"/>
</dbReference>
<name>A0A2Z7BZ30_9LAMI</name>
<keyword evidence="2" id="KW-0238">DNA-binding</keyword>
<dbReference type="EMBL" id="KV000872">
    <property type="protein sequence ID" value="KZV39912.1"/>
    <property type="molecule type" value="Genomic_DNA"/>
</dbReference>
<protein>
    <submittedName>
        <fullName evidence="2">Replication protein A 70 kDa DNA-binding subunit C-like</fullName>
    </submittedName>
</protein>
<sequence>MRGNTTTLREKIELMHKTYGSSINLIKEVNPSKMQWALKLRLVRCYELLAYGKGGDFTLECVFHDKEGDRIHGLVKKPVLDRVRPILKE</sequence>
<dbReference type="InterPro" id="IPR003871">
    <property type="entry name" value="RFA1B/D_OB_1st"/>
</dbReference>
<keyword evidence="3" id="KW-1185">Reference proteome</keyword>
<dbReference type="AlphaFoldDB" id="A0A2Z7BZ30"/>
<gene>
    <name evidence="2" type="ORF">F511_22739</name>
</gene>
<proteinExistence type="predicted"/>
<feature type="domain" description="Replication protein A 70 kDa DNA-binding subunit B/D first OB fold" evidence="1">
    <location>
        <begin position="24"/>
        <end position="87"/>
    </location>
</feature>
<organism evidence="2 3">
    <name type="scientific">Dorcoceras hygrometricum</name>
    <dbReference type="NCBI Taxonomy" id="472368"/>
    <lineage>
        <taxon>Eukaryota</taxon>
        <taxon>Viridiplantae</taxon>
        <taxon>Streptophyta</taxon>
        <taxon>Embryophyta</taxon>
        <taxon>Tracheophyta</taxon>
        <taxon>Spermatophyta</taxon>
        <taxon>Magnoliopsida</taxon>
        <taxon>eudicotyledons</taxon>
        <taxon>Gunneridae</taxon>
        <taxon>Pentapetalae</taxon>
        <taxon>asterids</taxon>
        <taxon>lamiids</taxon>
        <taxon>Lamiales</taxon>
        <taxon>Gesneriaceae</taxon>
        <taxon>Didymocarpoideae</taxon>
        <taxon>Trichosporeae</taxon>
        <taxon>Loxocarpinae</taxon>
        <taxon>Dorcoceras</taxon>
    </lineage>
</organism>
<evidence type="ECO:0000313" key="3">
    <source>
        <dbReference type="Proteomes" id="UP000250235"/>
    </source>
</evidence>
<dbReference type="Pfam" id="PF02721">
    <property type="entry name" value="DUF223"/>
    <property type="match status" value="1"/>
</dbReference>
<reference evidence="2 3" key="1">
    <citation type="journal article" date="2015" name="Proc. Natl. Acad. Sci. U.S.A.">
        <title>The resurrection genome of Boea hygrometrica: A blueprint for survival of dehydration.</title>
        <authorList>
            <person name="Xiao L."/>
            <person name="Yang G."/>
            <person name="Zhang L."/>
            <person name="Yang X."/>
            <person name="Zhao S."/>
            <person name="Ji Z."/>
            <person name="Zhou Q."/>
            <person name="Hu M."/>
            <person name="Wang Y."/>
            <person name="Chen M."/>
            <person name="Xu Y."/>
            <person name="Jin H."/>
            <person name="Xiao X."/>
            <person name="Hu G."/>
            <person name="Bao F."/>
            <person name="Hu Y."/>
            <person name="Wan P."/>
            <person name="Li L."/>
            <person name="Deng X."/>
            <person name="Kuang T."/>
            <person name="Xiang C."/>
            <person name="Zhu J.K."/>
            <person name="Oliver M.J."/>
            <person name="He Y."/>
        </authorList>
    </citation>
    <scope>NUCLEOTIDE SEQUENCE [LARGE SCALE GENOMIC DNA]</scope>
    <source>
        <strain evidence="3">cv. XS01</strain>
    </source>
</reference>